<feature type="signal peptide" evidence="1">
    <location>
        <begin position="1"/>
        <end position="20"/>
    </location>
</feature>
<sequence>MNRVLPLLALLLPCWATALAPSDQMLQRALTEGKIRPFSEVMKQARALPGELLRVDFREEAPGRWIYELKLLDRTQNVIKVGYRADSLRMVYLKGHHLEHLFFPPATPADAP</sequence>
<evidence type="ECO:0000256" key="1">
    <source>
        <dbReference type="SAM" id="SignalP"/>
    </source>
</evidence>
<feature type="chain" id="PRO_5006604272" description="PepSY domain-containing protein" evidence="1">
    <location>
        <begin position="21"/>
        <end position="112"/>
    </location>
</feature>
<evidence type="ECO:0000313" key="3">
    <source>
        <dbReference type="Proteomes" id="UP000058114"/>
    </source>
</evidence>
<dbReference type="PATRIC" id="fig|652.5.peg.3552"/>
<gene>
    <name evidence="2" type="ORF">WL1483_288</name>
</gene>
<proteinExistence type="predicted"/>
<keyword evidence="1" id="KW-0732">Signal</keyword>
<dbReference type="RefSeq" id="WP_060587310.1">
    <property type="nucleotide sequence ID" value="NZ_CP013067.1"/>
</dbReference>
<reference evidence="3" key="1">
    <citation type="submission" date="2015-10" db="EMBL/GenBank/DDBJ databases">
        <title>Complete Genome Sequence of Aeromonas schubertii strain WL1483.</title>
        <authorList>
            <person name="Liu L."/>
        </authorList>
    </citation>
    <scope>NUCLEOTIDE SEQUENCE [LARGE SCALE GENOMIC DNA]</scope>
    <source>
        <strain evidence="3">WL1483</strain>
    </source>
</reference>
<name>A0A0S2SDC7_9GAMM</name>
<organism evidence="2 3">
    <name type="scientific">Aeromonas schubertii</name>
    <dbReference type="NCBI Taxonomy" id="652"/>
    <lineage>
        <taxon>Bacteria</taxon>
        <taxon>Pseudomonadati</taxon>
        <taxon>Pseudomonadota</taxon>
        <taxon>Gammaproteobacteria</taxon>
        <taxon>Aeromonadales</taxon>
        <taxon>Aeromonadaceae</taxon>
        <taxon>Aeromonas</taxon>
    </lineage>
</organism>
<dbReference type="KEGG" id="asr:WL1483_288"/>
<dbReference type="AlphaFoldDB" id="A0A0S2SDC7"/>
<reference evidence="2 3" key="2">
    <citation type="journal article" date="2016" name="Genome Announc.">
        <title>Complete Genome Sequence of the Highly Virulent Aeromonas schubertii Strain WL1483, Isolated from Diseased Snakehead Fish (Channa argus) in China.</title>
        <authorList>
            <person name="Liu L."/>
            <person name="Li N."/>
            <person name="Zhang D."/>
            <person name="Fu X."/>
            <person name="Shi C."/>
            <person name="Lin Q."/>
            <person name="Hao G."/>
        </authorList>
    </citation>
    <scope>NUCLEOTIDE SEQUENCE [LARGE SCALE GENOMIC DNA]</scope>
    <source>
        <strain evidence="2 3">WL1483</strain>
    </source>
</reference>
<protein>
    <recommendedName>
        <fullName evidence="4">PepSY domain-containing protein</fullName>
    </recommendedName>
</protein>
<accession>A0A0S2SDC7</accession>
<evidence type="ECO:0000313" key="2">
    <source>
        <dbReference type="EMBL" id="ALP39707.1"/>
    </source>
</evidence>
<evidence type="ECO:0008006" key="4">
    <source>
        <dbReference type="Google" id="ProtNLM"/>
    </source>
</evidence>
<dbReference type="EMBL" id="CP013067">
    <property type="protein sequence ID" value="ALP39707.1"/>
    <property type="molecule type" value="Genomic_DNA"/>
</dbReference>
<dbReference type="Proteomes" id="UP000058114">
    <property type="component" value="Chromosome"/>
</dbReference>